<evidence type="ECO:0000256" key="3">
    <source>
        <dbReference type="ARBA" id="ARBA00022801"/>
    </source>
</evidence>
<dbReference type="PANTHER" id="PTHR35005:SF1">
    <property type="entry name" value="2-AMINO-5-FORMYLAMINO-6-RIBOSYLAMINOPYRIMIDIN-4(3H)-ONE 5'-MONOPHOSPHATE DEFORMYLASE"/>
    <property type="match status" value="1"/>
</dbReference>
<dbReference type="Pfam" id="PF02633">
    <property type="entry name" value="Creatininase"/>
    <property type="match status" value="1"/>
</dbReference>
<dbReference type="SUPFAM" id="SSF102215">
    <property type="entry name" value="Creatininase"/>
    <property type="match status" value="1"/>
</dbReference>
<comment type="similarity">
    <text evidence="5">Belongs to the creatininase superfamily.</text>
</comment>
<keyword evidence="2" id="KW-0479">Metal-binding</keyword>
<dbReference type="InterPro" id="IPR024087">
    <property type="entry name" value="Creatininase-like_sf"/>
</dbReference>
<evidence type="ECO:0000256" key="2">
    <source>
        <dbReference type="ARBA" id="ARBA00022723"/>
    </source>
</evidence>
<evidence type="ECO:0000256" key="1">
    <source>
        <dbReference type="ARBA" id="ARBA00001947"/>
    </source>
</evidence>
<evidence type="ECO:0000256" key="5">
    <source>
        <dbReference type="ARBA" id="ARBA00024029"/>
    </source>
</evidence>
<evidence type="ECO:0000313" key="7">
    <source>
        <dbReference type="Proteomes" id="UP000001880"/>
    </source>
</evidence>
<organism evidence="6 7">
    <name type="scientific">Haliangium ochraceum (strain DSM 14365 / JCM 11303 / SMP-2)</name>
    <dbReference type="NCBI Taxonomy" id="502025"/>
    <lineage>
        <taxon>Bacteria</taxon>
        <taxon>Pseudomonadati</taxon>
        <taxon>Myxococcota</taxon>
        <taxon>Polyangia</taxon>
        <taxon>Haliangiales</taxon>
        <taxon>Kofleriaceae</taxon>
        <taxon>Haliangium</taxon>
    </lineage>
</organism>
<accession>D0LI97</accession>
<dbReference type="InterPro" id="IPR003785">
    <property type="entry name" value="Creatininase/forma_Hydrolase"/>
</dbReference>
<evidence type="ECO:0000313" key="6">
    <source>
        <dbReference type="EMBL" id="ACY16476.1"/>
    </source>
</evidence>
<dbReference type="Proteomes" id="UP000001880">
    <property type="component" value="Chromosome"/>
</dbReference>
<dbReference type="eggNOG" id="COG1402">
    <property type="taxonomic scope" value="Bacteria"/>
</dbReference>
<keyword evidence="3" id="KW-0378">Hydrolase</keyword>
<dbReference type="Gene3D" id="3.40.50.10310">
    <property type="entry name" value="Creatininase"/>
    <property type="match status" value="1"/>
</dbReference>
<dbReference type="KEGG" id="hoh:Hoch_3977"/>
<dbReference type="AlphaFoldDB" id="D0LI97"/>
<dbReference type="PANTHER" id="PTHR35005">
    <property type="entry name" value="3-DEHYDRO-SCYLLO-INOSOSE HYDROLASE"/>
    <property type="match status" value="1"/>
</dbReference>
<gene>
    <name evidence="6" type="ordered locus">Hoch_3977</name>
</gene>
<keyword evidence="7" id="KW-1185">Reference proteome</keyword>
<dbReference type="GO" id="GO:0009231">
    <property type="term" value="P:riboflavin biosynthetic process"/>
    <property type="evidence" value="ECO:0007669"/>
    <property type="project" value="TreeGrafter"/>
</dbReference>
<dbReference type="OrthoDB" id="9801445at2"/>
<protein>
    <submittedName>
        <fullName evidence="6">Creatininase</fullName>
    </submittedName>
</protein>
<reference evidence="6 7" key="1">
    <citation type="journal article" date="2010" name="Stand. Genomic Sci.">
        <title>Complete genome sequence of Haliangium ochraceum type strain (SMP-2).</title>
        <authorList>
            <consortium name="US DOE Joint Genome Institute (JGI-PGF)"/>
            <person name="Ivanova N."/>
            <person name="Daum C."/>
            <person name="Lang E."/>
            <person name="Abt B."/>
            <person name="Kopitz M."/>
            <person name="Saunders E."/>
            <person name="Lapidus A."/>
            <person name="Lucas S."/>
            <person name="Glavina Del Rio T."/>
            <person name="Nolan M."/>
            <person name="Tice H."/>
            <person name="Copeland A."/>
            <person name="Cheng J.F."/>
            <person name="Chen F."/>
            <person name="Bruce D."/>
            <person name="Goodwin L."/>
            <person name="Pitluck S."/>
            <person name="Mavromatis K."/>
            <person name="Pati A."/>
            <person name="Mikhailova N."/>
            <person name="Chen A."/>
            <person name="Palaniappan K."/>
            <person name="Land M."/>
            <person name="Hauser L."/>
            <person name="Chang Y.J."/>
            <person name="Jeffries C.D."/>
            <person name="Detter J.C."/>
            <person name="Brettin T."/>
            <person name="Rohde M."/>
            <person name="Goker M."/>
            <person name="Bristow J."/>
            <person name="Markowitz V."/>
            <person name="Eisen J.A."/>
            <person name="Hugenholtz P."/>
            <person name="Kyrpides N.C."/>
            <person name="Klenk H.P."/>
        </authorList>
    </citation>
    <scope>NUCLEOTIDE SEQUENCE [LARGE SCALE GENOMIC DNA]</scope>
    <source>
        <strain evidence="7">DSM 14365 / CIP 107738 / JCM 11303 / AJ 13395 / SMP-2</strain>
    </source>
</reference>
<proteinExistence type="inferred from homology"/>
<dbReference type="RefSeq" id="WP_012829075.1">
    <property type="nucleotide sequence ID" value="NC_013440.1"/>
</dbReference>
<dbReference type="STRING" id="502025.Hoch_3977"/>
<comment type="cofactor">
    <cofactor evidence="1">
        <name>Zn(2+)</name>
        <dbReference type="ChEBI" id="CHEBI:29105"/>
    </cofactor>
</comment>
<evidence type="ECO:0000256" key="4">
    <source>
        <dbReference type="ARBA" id="ARBA00022833"/>
    </source>
</evidence>
<name>D0LI97_HALO1</name>
<dbReference type="EMBL" id="CP001804">
    <property type="protein sequence ID" value="ACY16476.1"/>
    <property type="molecule type" value="Genomic_DNA"/>
</dbReference>
<dbReference type="HOGENOM" id="CLU_055029_2_0_7"/>
<keyword evidence="4" id="KW-0862">Zinc</keyword>
<dbReference type="GO" id="GO:0046872">
    <property type="term" value="F:metal ion binding"/>
    <property type="evidence" value="ECO:0007669"/>
    <property type="project" value="UniProtKB-KW"/>
</dbReference>
<sequence length="246" mass="27421">MQHRLELCTWSEVEDYLTRERAVLVPIGSTEQHGPIGIIGTDFVCAEVIARRVGAESKLLVAPTIPVGMARHHMAFPGSLTLRPETLMAVLRDYVWSFYQHGFRCVVFVNGHGGNIPTAQAALSNIREEFADAQVQWFDWFRCQPVQELARQLYGDREGAHATPSEVSVTMAAYPEVVKSIEGPLDIESCRIRGIPSSQTFRQWYPDGRMGSDSSLATREHGERFIDTAVSALAELIEPLRVAARP</sequence>
<dbReference type="GO" id="GO:0016811">
    <property type="term" value="F:hydrolase activity, acting on carbon-nitrogen (but not peptide) bonds, in linear amides"/>
    <property type="evidence" value="ECO:0007669"/>
    <property type="project" value="TreeGrafter"/>
</dbReference>